<dbReference type="InterPro" id="IPR050261">
    <property type="entry name" value="FrsA_esterase"/>
</dbReference>
<dbReference type="GO" id="GO:0008236">
    <property type="term" value="F:serine-type peptidase activity"/>
    <property type="evidence" value="ECO:0007669"/>
    <property type="project" value="InterPro"/>
</dbReference>
<dbReference type="Pfam" id="PF00326">
    <property type="entry name" value="Peptidase_S9"/>
    <property type="match status" value="1"/>
</dbReference>
<feature type="domain" description="Peptidase S9 prolyl oligopeptidase catalytic" evidence="2">
    <location>
        <begin position="237"/>
        <end position="289"/>
    </location>
</feature>
<dbReference type="PANTHER" id="PTHR22946:SF12">
    <property type="entry name" value="CONIDIAL PIGMENT BIOSYNTHESIS PROTEIN AYG1 (AFU_ORTHOLOGUE AFUA_2G17550)"/>
    <property type="match status" value="1"/>
</dbReference>
<sequence length="442" mass="48439">MKLSSSLAIIAAQAAVVAAQNATDMWPLSTDPYFDFTLQETLSMANGGGASTGEVLAAAAKITASDFESYYREFKFLADTIHATGTSSKSPVSRREAFFRSASYYRSADFYLHGNQSDPRIDTLWDSALADFDAAMALLPVPGKRFNVTAKLSNLTMTVPIIFYAPAATTCNQKRPTILAGSGYDGSQEELYHSIGRFVLDRGYNFVTYEGPGQPTVRRQQNLGFGVASDWWDVVTPVVDYLEARRDVDMERLALFGLSFGGLLAPRAASREHRFKAVIANDGMHDFAAALEADLGGAMAVYDAGNKTEFDAIIDGLRFNISLPAQYRWIFDQSLWSFDTVSAYQWLTELKTFNTTQEMFDNITSPVFVARGEDDVGTPGQPEQVAKMLGDKAYYHEFRAKLGAGLHCSMGAEAQVAQVALDWLLGIFENPGKTYPNGTVKG</sequence>
<dbReference type="InterPro" id="IPR001375">
    <property type="entry name" value="Peptidase_S9_cat"/>
</dbReference>
<dbReference type="AlphaFoldDB" id="A0AAN6N4Y4"/>
<keyword evidence="1" id="KW-0732">Signal</keyword>
<accession>A0AAN6N4Y4</accession>
<feature type="signal peptide" evidence="1">
    <location>
        <begin position="1"/>
        <end position="19"/>
    </location>
</feature>
<proteinExistence type="predicted"/>
<comment type="caution">
    <text evidence="3">The sequence shown here is derived from an EMBL/GenBank/DDBJ whole genome shotgun (WGS) entry which is preliminary data.</text>
</comment>
<name>A0AAN6N4Y4_9PEZI</name>
<dbReference type="Proteomes" id="UP001303473">
    <property type="component" value="Unassembled WGS sequence"/>
</dbReference>
<evidence type="ECO:0000313" key="3">
    <source>
        <dbReference type="EMBL" id="KAK3938895.1"/>
    </source>
</evidence>
<dbReference type="Gene3D" id="3.40.50.1820">
    <property type="entry name" value="alpha/beta hydrolase"/>
    <property type="match status" value="1"/>
</dbReference>
<evidence type="ECO:0000313" key="4">
    <source>
        <dbReference type="Proteomes" id="UP001303473"/>
    </source>
</evidence>
<dbReference type="SUPFAM" id="SSF53474">
    <property type="entry name" value="alpha/beta-Hydrolases"/>
    <property type="match status" value="1"/>
</dbReference>
<evidence type="ECO:0000256" key="1">
    <source>
        <dbReference type="SAM" id="SignalP"/>
    </source>
</evidence>
<dbReference type="Gene3D" id="1.20.1440.110">
    <property type="entry name" value="acylaminoacyl peptidase"/>
    <property type="match status" value="1"/>
</dbReference>
<gene>
    <name evidence="3" type="ORF">QBC46DRAFT_450790</name>
</gene>
<evidence type="ECO:0000259" key="2">
    <source>
        <dbReference type="Pfam" id="PF00326"/>
    </source>
</evidence>
<keyword evidence="4" id="KW-1185">Reference proteome</keyword>
<feature type="chain" id="PRO_5042867694" evidence="1">
    <location>
        <begin position="20"/>
        <end position="442"/>
    </location>
</feature>
<protein>
    <submittedName>
        <fullName evidence="3">Alpha/beta-hydrolase</fullName>
    </submittedName>
</protein>
<organism evidence="3 4">
    <name type="scientific">Diplogelasinospora grovesii</name>
    <dbReference type="NCBI Taxonomy" id="303347"/>
    <lineage>
        <taxon>Eukaryota</taxon>
        <taxon>Fungi</taxon>
        <taxon>Dikarya</taxon>
        <taxon>Ascomycota</taxon>
        <taxon>Pezizomycotina</taxon>
        <taxon>Sordariomycetes</taxon>
        <taxon>Sordariomycetidae</taxon>
        <taxon>Sordariales</taxon>
        <taxon>Diplogelasinosporaceae</taxon>
        <taxon>Diplogelasinospora</taxon>
    </lineage>
</organism>
<dbReference type="InterPro" id="IPR029058">
    <property type="entry name" value="AB_hydrolase_fold"/>
</dbReference>
<reference evidence="4" key="1">
    <citation type="journal article" date="2023" name="Mol. Phylogenet. Evol.">
        <title>Genome-scale phylogeny and comparative genomics of the fungal order Sordariales.</title>
        <authorList>
            <person name="Hensen N."/>
            <person name="Bonometti L."/>
            <person name="Westerberg I."/>
            <person name="Brannstrom I.O."/>
            <person name="Guillou S."/>
            <person name="Cros-Aarteil S."/>
            <person name="Calhoun S."/>
            <person name="Haridas S."/>
            <person name="Kuo A."/>
            <person name="Mondo S."/>
            <person name="Pangilinan J."/>
            <person name="Riley R."/>
            <person name="LaButti K."/>
            <person name="Andreopoulos B."/>
            <person name="Lipzen A."/>
            <person name="Chen C."/>
            <person name="Yan M."/>
            <person name="Daum C."/>
            <person name="Ng V."/>
            <person name="Clum A."/>
            <person name="Steindorff A."/>
            <person name="Ohm R.A."/>
            <person name="Martin F."/>
            <person name="Silar P."/>
            <person name="Natvig D.O."/>
            <person name="Lalanne C."/>
            <person name="Gautier V."/>
            <person name="Ament-Velasquez S.L."/>
            <person name="Kruys A."/>
            <person name="Hutchinson M.I."/>
            <person name="Powell A.J."/>
            <person name="Barry K."/>
            <person name="Miller A.N."/>
            <person name="Grigoriev I.V."/>
            <person name="Debuchy R."/>
            <person name="Gladieux P."/>
            <person name="Hiltunen Thoren M."/>
            <person name="Johannesson H."/>
        </authorList>
    </citation>
    <scope>NUCLEOTIDE SEQUENCE [LARGE SCALE GENOMIC DNA]</scope>
    <source>
        <strain evidence="4">CBS 340.73</strain>
    </source>
</reference>
<dbReference type="GO" id="GO:0006508">
    <property type="term" value="P:proteolysis"/>
    <property type="evidence" value="ECO:0007669"/>
    <property type="project" value="InterPro"/>
</dbReference>
<dbReference type="PANTHER" id="PTHR22946">
    <property type="entry name" value="DIENELACTONE HYDROLASE DOMAIN-CONTAINING PROTEIN-RELATED"/>
    <property type="match status" value="1"/>
</dbReference>
<dbReference type="EMBL" id="MU853820">
    <property type="protein sequence ID" value="KAK3938895.1"/>
    <property type="molecule type" value="Genomic_DNA"/>
</dbReference>